<dbReference type="Proteomes" id="UP000515158">
    <property type="component" value="Unplaced"/>
</dbReference>
<dbReference type="Gene3D" id="3.30.420.40">
    <property type="match status" value="1"/>
</dbReference>
<reference evidence="7" key="1">
    <citation type="submission" date="2025-08" db="UniProtKB">
        <authorList>
            <consortium name="RefSeq"/>
        </authorList>
    </citation>
    <scope>IDENTIFICATION</scope>
    <source>
        <tissue evidence="7">Total insect</tissue>
    </source>
</reference>
<dbReference type="InterPro" id="IPR043129">
    <property type="entry name" value="ATPase_NBD"/>
</dbReference>
<comment type="similarity">
    <text evidence="1">Belongs to the eukaryotic-type N-acetylglucosamine kinase family.</text>
</comment>
<dbReference type="InParanoid" id="A0A6P9AKA2"/>
<sequence length="354" mass="37675">MAEMIFGGIEGGATHSTVALFDSKGTRLVELSGPNTNHWAIGMEECQRRIAAMVNDAKAQVGVPASQPLAALGLSLSGCEQEESNRLLQEGLEQRYPTLSSSYVVCSDTLGAIASASEGGGIVIISGTGSNALLLNPDGTEARCGGWGHMVGDEGSAFWISHKAVCGIYHEQDNFTKFPYPSDTLFSLVKAHFGVEDRFALLGHVYDKFSKSHFAGLCKRIADAARAGDKLCQWLFSEAGKVLAEYIQALVPSIHASLLRAPGGVPVVCVGSVWKSWDLLHDAFVAQLRHGQGRGNQKGLAVPDLSLLSLTNSGAIGATMLGAKNLKFPLPCDYSANYNVFYQYKRGSTTNGTT</sequence>
<evidence type="ECO:0000256" key="1">
    <source>
        <dbReference type="ARBA" id="ARBA00006198"/>
    </source>
</evidence>
<dbReference type="Pfam" id="PF01869">
    <property type="entry name" value="BcrAD_BadFG"/>
    <property type="match status" value="1"/>
</dbReference>
<dbReference type="EC" id="2.7.1.59" evidence="2"/>
<accession>A0A6P9AKA2</accession>
<dbReference type="PANTHER" id="PTHR12862">
    <property type="entry name" value="BADF TYPE ATPASE DOMAIN-CONTAINING PROTEIN"/>
    <property type="match status" value="1"/>
</dbReference>
<dbReference type="KEGG" id="tpal:117653947"/>
<evidence type="ECO:0000313" key="7">
    <source>
        <dbReference type="RefSeq" id="XP_034255896.1"/>
    </source>
</evidence>
<keyword evidence="7" id="KW-0808">Transferase</keyword>
<evidence type="ECO:0000259" key="5">
    <source>
        <dbReference type="Pfam" id="PF01869"/>
    </source>
</evidence>
<protein>
    <recommendedName>
        <fullName evidence="3">N-acetyl-D-glucosamine kinase</fullName>
        <ecNumber evidence="2">2.7.1.59</ecNumber>
    </recommendedName>
    <alternativeName>
        <fullName evidence="4">GlcNAc kinase</fullName>
    </alternativeName>
</protein>
<evidence type="ECO:0000256" key="3">
    <source>
        <dbReference type="ARBA" id="ARBA00014974"/>
    </source>
</evidence>
<dbReference type="SUPFAM" id="SSF53067">
    <property type="entry name" value="Actin-like ATPase domain"/>
    <property type="match status" value="2"/>
</dbReference>
<dbReference type="FunCoup" id="A0A6P9AKA2">
    <property type="interactions" value="334"/>
</dbReference>
<dbReference type="InterPro" id="IPR002731">
    <property type="entry name" value="ATPase_BadF"/>
</dbReference>
<name>A0A6P9AKA2_THRPL</name>
<feature type="domain" description="ATPase BadF/BadG/BcrA/BcrD type" evidence="5">
    <location>
        <begin position="8"/>
        <end position="276"/>
    </location>
</feature>
<keyword evidence="7" id="KW-0418">Kinase</keyword>
<keyword evidence="6" id="KW-1185">Reference proteome</keyword>
<proteinExistence type="inferred from homology"/>
<dbReference type="AlphaFoldDB" id="A0A6P9AKA2"/>
<evidence type="ECO:0000256" key="2">
    <source>
        <dbReference type="ARBA" id="ARBA00012122"/>
    </source>
</evidence>
<evidence type="ECO:0000256" key="4">
    <source>
        <dbReference type="ARBA" id="ARBA00031123"/>
    </source>
</evidence>
<organism evidence="7">
    <name type="scientific">Thrips palmi</name>
    <name type="common">Melon thrips</name>
    <dbReference type="NCBI Taxonomy" id="161013"/>
    <lineage>
        <taxon>Eukaryota</taxon>
        <taxon>Metazoa</taxon>
        <taxon>Ecdysozoa</taxon>
        <taxon>Arthropoda</taxon>
        <taxon>Hexapoda</taxon>
        <taxon>Insecta</taxon>
        <taxon>Pterygota</taxon>
        <taxon>Neoptera</taxon>
        <taxon>Paraneoptera</taxon>
        <taxon>Thysanoptera</taxon>
        <taxon>Terebrantia</taxon>
        <taxon>Thripoidea</taxon>
        <taxon>Thripidae</taxon>
        <taxon>Thrips</taxon>
    </lineage>
</organism>
<dbReference type="CDD" id="cd24078">
    <property type="entry name" value="ASKHA_NBD_NAGK_meta"/>
    <property type="match status" value="1"/>
</dbReference>
<dbReference type="GeneID" id="117653947"/>
<evidence type="ECO:0000313" key="6">
    <source>
        <dbReference type="Proteomes" id="UP000515158"/>
    </source>
</evidence>
<dbReference type="RefSeq" id="XP_034255896.1">
    <property type="nucleotide sequence ID" value="XM_034400005.1"/>
</dbReference>
<dbReference type="OrthoDB" id="311172at2759"/>
<dbReference type="GO" id="GO:0045127">
    <property type="term" value="F:N-acetylglucosamine kinase activity"/>
    <property type="evidence" value="ECO:0007669"/>
    <property type="project" value="UniProtKB-EC"/>
</dbReference>
<gene>
    <name evidence="7" type="primary">LOC117653947</name>
</gene>
<dbReference type="PANTHER" id="PTHR12862:SF0">
    <property type="entry name" value="N-ACETYL-D-GLUCOSAMINE KINASE"/>
    <property type="match status" value="1"/>
</dbReference>
<dbReference type="InterPro" id="IPR039758">
    <property type="entry name" value="NAGK-like"/>
</dbReference>